<feature type="region of interest" description="Disordered" evidence="1">
    <location>
        <begin position="1"/>
        <end position="32"/>
    </location>
</feature>
<accession>A0A5B0PZM8</accession>
<sequence length="333" mass="36798">MHLSSRNGHQEVSNSHLRRKKPPALSRPFPPGFTPVIAEVSPSIHRSVNKSDIGPVFLPPALRSPLPPSDESLPMEKQRSRHNRLLKTPISPHPLQKNQAKLIPSIRRICSATRPSQRSPSTSAIDASPPSPARVHSDDTLLHQGPAFSTPITNRLRSVSQHSSIMSRPKLRDLASLPLPQGPFQNTGDSCRDKPLPPQAQATTKTRLPRIRSISTSLSASPVERARNSILTRRPKDQPENYFNCKPKSVRSVRHLTPEPPTPCSAQMDYTPSSYLCFDSGGSHHMGTGEEVELLNKLPDYTLDNWTGWRKEILLSACDSSTSDEPSILDDTS</sequence>
<feature type="compositionally biased region" description="Polar residues" evidence="1">
    <location>
        <begin position="1"/>
        <end position="15"/>
    </location>
</feature>
<feature type="region of interest" description="Disordered" evidence="1">
    <location>
        <begin position="59"/>
        <end position="79"/>
    </location>
</feature>
<reference evidence="4 5" key="1">
    <citation type="submission" date="2019-05" db="EMBL/GenBank/DDBJ databases">
        <title>Emergence of the Ug99 lineage of the wheat stem rust pathogen through somatic hybridization.</title>
        <authorList>
            <person name="Li F."/>
            <person name="Upadhyaya N.M."/>
            <person name="Sperschneider J."/>
            <person name="Matny O."/>
            <person name="Nguyen-Phuc H."/>
            <person name="Mago R."/>
            <person name="Raley C."/>
            <person name="Miller M.E."/>
            <person name="Silverstein K.A.T."/>
            <person name="Henningsen E."/>
            <person name="Hirsch C.D."/>
            <person name="Visser B."/>
            <person name="Pretorius Z.A."/>
            <person name="Steffenson B.J."/>
            <person name="Schwessinger B."/>
            <person name="Dodds P.N."/>
            <person name="Figueroa M."/>
        </authorList>
    </citation>
    <scope>NUCLEOTIDE SEQUENCE [LARGE SCALE GENOMIC DNA]</scope>
    <source>
        <strain evidence="2">21-0</strain>
        <strain evidence="3 5">Ug99</strain>
    </source>
</reference>
<keyword evidence="4" id="KW-1185">Reference proteome</keyword>
<evidence type="ECO:0000313" key="2">
    <source>
        <dbReference type="EMBL" id="KAA1106277.1"/>
    </source>
</evidence>
<organism evidence="2 4">
    <name type="scientific">Puccinia graminis f. sp. tritici</name>
    <dbReference type="NCBI Taxonomy" id="56615"/>
    <lineage>
        <taxon>Eukaryota</taxon>
        <taxon>Fungi</taxon>
        <taxon>Dikarya</taxon>
        <taxon>Basidiomycota</taxon>
        <taxon>Pucciniomycotina</taxon>
        <taxon>Pucciniomycetes</taxon>
        <taxon>Pucciniales</taxon>
        <taxon>Pucciniaceae</taxon>
        <taxon>Puccinia</taxon>
    </lineage>
</organism>
<feature type="region of interest" description="Disordered" evidence="1">
    <location>
        <begin position="112"/>
        <end position="137"/>
    </location>
</feature>
<feature type="region of interest" description="Disordered" evidence="1">
    <location>
        <begin position="186"/>
        <end position="208"/>
    </location>
</feature>
<feature type="compositionally biased region" description="Polar residues" evidence="1">
    <location>
        <begin position="113"/>
        <end position="125"/>
    </location>
</feature>
<protein>
    <submittedName>
        <fullName evidence="2">Uncharacterized protein</fullName>
    </submittedName>
</protein>
<dbReference type="OrthoDB" id="2497561at2759"/>
<dbReference type="AlphaFoldDB" id="A0A5B0PZM8"/>
<evidence type="ECO:0000313" key="3">
    <source>
        <dbReference type="EMBL" id="KAA1109327.1"/>
    </source>
</evidence>
<gene>
    <name evidence="2" type="ORF">PGT21_032416</name>
    <name evidence="3" type="ORF">PGTUg99_028827</name>
</gene>
<proteinExistence type="predicted"/>
<comment type="caution">
    <text evidence="2">The sequence shown here is derived from an EMBL/GenBank/DDBJ whole genome shotgun (WGS) entry which is preliminary data.</text>
</comment>
<evidence type="ECO:0000256" key="1">
    <source>
        <dbReference type="SAM" id="MobiDB-lite"/>
    </source>
</evidence>
<name>A0A5B0PZM8_PUCGR</name>
<dbReference type="EMBL" id="VDEP01000305">
    <property type="protein sequence ID" value="KAA1109327.1"/>
    <property type="molecule type" value="Genomic_DNA"/>
</dbReference>
<evidence type="ECO:0000313" key="4">
    <source>
        <dbReference type="Proteomes" id="UP000324748"/>
    </source>
</evidence>
<dbReference type="Proteomes" id="UP000325313">
    <property type="component" value="Unassembled WGS sequence"/>
</dbReference>
<dbReference type="Proteomes" id="UP000324748">
    <property type="component" value="Unassembled WGS sequence"/>
</dbReference>
<evidence type="ECO:0000313" key="5">
    <source>
        <dbReference type="Proteomes" id="UP000325313"/>
    </source>
</evidence>
<dbReference type="EMBL" id="VSWC01000040">
    <property type="protein sequence ID" value="KAA1106277.1"/>
    <property type="molecule type" value="Genomic_DNA"/>
</dbReference>